<feature type="region of interest" description="Disordered" evidence="6">
    <location>
        <begin position="68"/>
        <end position="107"/>
    </location>
</feature>
<evidence type="ECO:0000259" key="7">
    <source>
        <dbReference type="PROSITE" id="PS50048"/>
    </source>
</evidence>
<dbReference type="SMART" id="SM00906">
    <property type="entry name" value="Fungal_trans"/>
    <property type="match status" value="1"/>
</dbReference>
<keyword evidence="4" id="KW-0804">Transcription</keyword>
<accession>A0ABP1D841</accession>
<dbReference type="CDD" id="cd00067">
    <property type="entry name" value="GAL4"/>
    <property type="match status" value="1"/>
</dbReference>
<dbReference type="Proteomes" id="UP001497453">
    <property type="component" value="Chromosome 3"/>
</dbReference>
<evidence type="ECO:0000256" key="4">
    <source>
        <dbReference type="ARBA" id="ARBA00023163"/>
    </source>
</evidence>
<dbReference type="EMBL" id="OZ037946">
    <property type="protein sequence ID" value="CAL1703324.1"/>
    <property type="molecule type" value="Genomic_DNA"/>
</dbReference>
<dbReference type="Gene3D" id="4.10.240.10">
    <property type="entry name" value="Zn(2)-C6 fungal-type DNA-binding domain"/>
    <property type="match status" value="1"/>
</dbReference>
<dbReference type="InterPro" id="IPR001138">
    <property type="entry name" value="Zn2Cys6_DnaBD"/>
</dbReference>
<keyword evidence="3" id="KW-0805">Transcription regulation</keyword>
<keyword evidence="5" id="KW-0539">Nucleus</keyword>
<dbReference type="CDD" id="cd14725">
    <property type="entry name" value="ZIP_Gal4-like_2"/>
    <property type="match status" value="1"/>
</dbReference>
<feature type="compositionally biased region" description="Low complexity" evidence="6">
    <location>
        <begin position="75"/>
        <end position="92"/>
    </location>
</feature>
<keyword evidence="2" id="KW-0479">Metal-binding</keyword>
<dbReference type="CDD" id="cd12148">
    <property type="entry name" value="fungal_TF_MHR"/>
    <property type="match status" value="1"/>
</dbReference>
<gene>
    <name evidence="8" type="ORF">GFSPODELE1_LOCUS4523</name>
</gene>
<dbReference type="SUPFAM" id="SSF57701">
    <property type="entry name" value="Zn2/Cys6 DNA-binding domain"/>
    <property type="match status" value="1"/>
</dbReference>
<evidence type="ECO:0000256" key="3">
    <source>
        <dbReference type="ARBA" id="ARBA00023015"/>
    </source>
</evidence>
<dbReference type="Pfam" id="PF00172">
    <property type="entry name" value="Zn_clus"/>
    <property type="match status" value="1"/>
</dbReference>
<protein>
    <recommendedName>
        <fullName evidence="7">Zn(2)-C6 fungal-type domain-containing protein</fullName>
    </recommendedName>
</protein>
<dbReference type="PROSITE" id="PS00463">
    <property type="entry name" value="ZN2_CY6_FUNGAL_1"/>
    <property type="match status" value="1"/>
</dbReference>
<dbReference type="SMART" id="SM00066">
    <property type="entry name" value="GAL4"/>
    <property type="match status" value="1"/>
</dbReference>
<keyword evidence="9" id="KW-1185">Reference proteome</keyword>
<comment type="subcellular location">
    <subcellularLocation>
        <location evidence="1">Nucleus</location>
    </subcellularLocation>
</comment>
<evidence type="ECO:0000256" key="6">
    <source>
        <dbReference type="SAM" id="MobiDB-lite"/>
    </source>
</evidence>
<dbReference type="PROSITE" id="PS50048">
    <property type="entry name" value="ZN2_CY6_FUNGAL_2"/>
    <property type="match status" value="1"/>
</dbReference>
<evidence type="ECO:0000256" key="2">
    <source>
        <dbReference type="ARBA" id="ARBA00022723"/>
    </source>
</evidence>
<feature type="domain" description="Zn(2)-C6 fungal-type" evidence="7">
    <location>
        <begin position="12"/>
        <end position="44"/>
    </location>
</feature>
<organism evidence="8 9">
    <name type="scientific">Somion occarium</name>
    <dbReference type="NCBI Taxonomy" id="3059160"/>
    <lineage>
        <taxon>Eukaryota</taxon>
        <taxon>Fungi</taxon>
        <taxon>Dikarya</taxon>
        <taxon>Basidiomycota</taxon>
        <taxon>Agaricomycotina</taxon>
        <taxon>Agaricomycetes</taxon>
        <taxon>Polyporales</taxon>
        <taxon>Cerrenaceae</taxon>
        <taxon>Somion</taxon>
    </lineage>
</organism>
<dbReference type="InterPro" id="IPR036864">
    <property type="entry name" value="Zn2-C6_fun-type_DNA-bd_sf"/>
</dbReference>
<evidence type="ECO:0000256" key="5">
    <source>
        <dbReference type="ARBA" id="ARBA00023242"/>
    </source>
</evidence>
<dbReference type="InterPro" id="IPR007219">
    <property type="entry name" value="XnlR_reg_dom"/>
</dbReference>
<evidence type="ECO:0000256" key="1">
    <source>
        <dbReference type="ARBA" id="ARBA00004123"/>
    </source>
</evidence>
<dbReference type="InterPro" id="IPR050815">
    <property type="entry name" value="TF_fung"/>
</dbReference>
<dbReference type="Pfam" id="PF04082">
    <property type="entry name" value="Fungal_trans"/>
    <property type="match status" value="1"/>
</dbReference>
<reference evidence="9" key="1">
    <citation type="submission" date="2024-04" db="EMBL/GenBank/DDBJ databases">
        <authorList>
            <person name="Shaw F."/>
            <person name="Minotto A."/>
        </authorList>
    </citation>
    <scope>NUCLEOTIDE SEQUENCE [LARGE SCALE GENOMIC DNA]</scope>
</reference>
<sequence length="616" mass="67311">MKTDTPLQRGKACLCCRKRKMKCDGTRPVCSQCMKANREAECQYHDKKQISRTQLLQQKVAKLEARLRELESEQSDSSAGSSPSPSFSSSSSDVGLHDPPLGVLVGSPSATPDWESNLFDETAFPELSTPFFDSLISGSSSSDIGSFSGLLDTPANFQGGSPLPNVSYPYGHGNAIAGPSSSSANWWENASTLCHNKLTLLDIFFAHRHQCAFDVHVERFQASLSLAPQDQPHPALVDAVYLMGCYFSRSPNYTPLESHFLKRALAGISEALQENDRVINVLQASCLLALYFFGRGRILEGYYHSSIAARLAVSLGLHQIKPDSWFQLQLASLAGPPQDATSLTKSSVQLAPPKDAIESEERITAFWQVFMVDRAWSVATGLPAALPDDDHPQAQIETVWPAPPDDSISSGGGTLPRFDPVNPYPTLRAKAVALFERTFRMASASVKGNLYWAEHRGLDMSLFQFAASLPPMGLTACLGIIPLDELDLLTVHTLIHVSTIHLHRDLSDSTPSSYEKCVVAANTVTSFLRQLSDTDYPYLDPISSTCWSTVADVFLRALSSTAPSLVAQSTVDFVNQELDLIVNAMKMLSTFFPIAGIHATKIEQDRTMTHNTLGFS</sequence>
<dbReference type="PANTHER" id="PTHR47338:SF29">
    <property type="entry name" value="ZN(2)-C6 FUNGAL-TYPE DOMAIN-CONTAINING PROTEIN"/>
    <property type="match status" value="1"/>
</dbReference>
<evidence type="ECO:0000313" key="9">
    <source>
        <dbReference type="Proteomes" id="UP001497453"/>
    </source>
</evidence>
<evidence type="ECO:0000313" key="8">
    <source>
        <dbReference type="EMBL" id="CAL1703324.1"/>
    </source>
</evidence>
<proteinExistence type="predicted"/>
<name>A0ABP1D841_9APHY</name>
<dbReference type="PANTHER" id="PTHR47338">
    <property type="entry name" value="ZN(II)2CYS6 TRANSCRIPTION FACTOR (EUROFUNG)-RELATED"/>
    <property type="match status" value="1"/>
</dbReference>